<evidence type="ECO:0000313" key="1">
    <source>
        <dbReference type="EMBL" id="PMS28233.1"/>
    </source>
</evidence>
<evidence type="ECO:0000313" key="2">
    <source>
        <dbReference type="Proteomes" id="UP000235347"/>
    </source>
</evidence>
<name>A0A2N7WFT5_9BURK</name>
<dbReference type="Proteomes" id="UP000235347">
    <property type="component" value="Unassembled WGS sequence"/>
</dbReference>
<gene>
    <name evidence="1" type="ORF">C0Z19_00400</name>
</gene>
<comment type="caution">
    <text evidence="1">The sequence shown here is derived from an EMBL/GenBank/DDBJ whole genome shotgun (WGS) entry which is preliminary data.</text>
</comment>
<accession>A0A2N7WFT5</accession>
<keyword evidence="2" id="KW-1185">Reference proteome</keyword>
<proteinExistence type="predicted"/>
<dbReference type="RefSeq" id="WP_102607823.1">
    <property type="nucleotide sequence ID" value="NZ_CADIKD010000005.1"/>
</dbReference>
<sequence length="120" mass="13127">MFTLIAKVAYKGELLEVMETEVSETERKRLIAAALSDDRALPNNGQEMEDGEVWIDLHDKDGDIVSDEPVCFHKADAADALVLHFGAPASVATDCLSKRNVEAHYADHRAGVRFAVSGSR</sequence>
<dbReference type="EMBL" id="PNYB01000001">
    <property type="protein sequence ID" value="PMS28233.1"/>
    <property type="molecule type" value="Genomic_DNA"/>
</dbReference>
<reference evidence="1 2" key="1">
    <citation type="submission" date="2018-01" db="EMBL/GenBank/DDBJ databases">
        <title>Whole genome analyses suggest that Burkholderia sensu lato contains two further novel genera in the rhizoxinica-symbiotica group Mycetohabitans gen. nov., and Trinickia gen. nov.: implications for the evolution of diazotrophy and nodulation in the Burkholderiaceae.</title>
        <authorList>
            <person name="Estrada-de los Santos P."/>
            <person name="Palmer M."/>
            <person name="Chavez-Ramirez B."/>
            <person name="Beukes C."/>
            <person name="Steenkamp E.T."/>
            <person name="Hirsch A.M."/>
            <person name="Manyaka P."/>
            <person name="Maluk M."/>
            <person name="Lafos M."/>
            <person name="Crook M."/>
            <person name="Gross E."/>
            <person name="Simon M.F."/>
            <person name="Bueno dos Reis Junior F."/>
            <person name="Poole P.S."/>
            <person name="Venter S.N."/>
            <person name="James E.K."/>
        </authorList>
    </citation>
    <scope>NUCLEOTIDE SEQUENCE [LARGE SCALE GENOMIC DNA]</scope>
    <source>
        <strain evidence="1 2">GP25-8</strain>
    </source>
</reference>
<dbReference type="AlphaFoldDB" id="A0A2N7WFT5"/>
<organism evidence="1 2">
    <name type="scientific">Trinickia soli</name>
    <dbReference type="NCBI Taxonomy" id="380675"/>
    <lineage>
        <taxon>Bacteria</taxon>
        <taxon>Pseudomonadati</taxon>
        <taxon>Pseudomonadota</taxon>
        <taxon>Betaproteobacteria</taxon>
        <taxon>Burkholderiales</taxon>
        <taxon>Burkholderiaceae</taxon>
        <taxon>Trinickia</taxon>
    </lineage>
</organism>
<protein>
    <submittedName>
        <fullName evidence="1">Uncharacterized protein</fullName>
    </submittedName>
</protein>